<evidence type="ECO:0000256" key="2">
    <source>
        <dbReference type="ARBA" id="ARBA00022525"/>
    </source>
</evidence>
<feature type="region of interest" description="Disordered" evidence="4">
    <location>
        <begin position="104"/>
        <end position="139"/>
    </location>
</feature>
<dbReference type="AlphaFoldDB" id="A0A979FWP6"/>
<dbReference type="InterPro" id="IPR018114">
    <property type="entry name" value="TRYPSIN_HIS"/>
</dbReference>
<feature type="compositionally biased region" description="Polar residues" evidence="4">
    <location>
        <begin position="121"/>
        <end position="139"/>
    </location>
</feature>
<dbReference type="SMART" id="SM00020">
    <property type="entry name" value="Tryp_SPc"/>
    <property type="match status" value="1"/>
</dbReference>
<dbReference type="PANTHER" id="PTHR24258:SF142">
    <property type="entry name" value="PEPTIDASE S1 DOMAIN-CONTAINING PROTEIN"/>
    <property type="match status" value="1"/>
</dbReference>
<keyword evidence="3" id="KW-1015">Disulfide bond</keyword>
<dbReference type="InterPro" id="IPR001314">
    <property type="entry name" value="Peptidase_S1A"/>
</dbReference>
<dbReference type="Pfam" id="PF00089">
    <property type="entry name" value="Trypsin"/>
    <property type="match status" value="1"/>
</dbReference>
<gene>
    <name evidence="7" type="primary">LOC108674432</name>
</gene>
<dbReference type="RefSeq" id="XP_047741693.1">
    <property type="nucleotide sequence ID" value="XM_047885737.1"/>
</dbReference>
<dbReference type="GO" id="GO:0005576">
    <property type="term" value="C:extracellular region"/>
    <property type="evidence" value="ECO:0007669"/>
    <property type="project" value="UniProtKB-SubCell"/>
</dbReference>
<dbReference type="PANTHER" id="PTHR24258">
    <property type="entry name" value="SERINE PROTEASE-RELATED"/>
    <property type="match status" value="1"/>
</dbReference>
<evidence type="ECO:0000313" key="7">
    <source>
        <dbReference type="RefSeq" id="XP_047741693.1"/>
    </source>
</evidence>
<name>A0A979FWP6_HYAAZ</name>
<feature type="region of interest" description="Disordered" evidence="4">
    <location>
        <begin position="653"/>
        <end position="673"/>
    </location>
</feature>
<evidence type="ECO:0000256" key="4">
    <source>
        <dbReference type="SAM" id="MobiDB-lite"/>
    </source>
</evidence>
<comment type="subcellular location">
    <subcellularLocation>
        <location evidence="1">Secreted</location>
    </subcellularLocation>
</comment>
<dbReference type="FunFam" id="2.40.10.10:FF:000038">
    <property type="entry name" value="Serine protease"/>
    <property type="match status" value="1"/>
</dbReference>
<dbReference type="PRINTS" id="PR00722">
    <property type="entry name" value="CHYMOTRYPSIN"/>
</dbReference>
<dbReference type="InterPro" id="IPR009003">
    <property type="entry name" value="Peptidase_S1_PA"/>
</dbReference>
<dbReference type="Gene3D" id="2.40.10.10">
    <property type="entry name" value="Trypsin-like serine proteases"/>
    <property type="match status" value="1"/>
</dbReference>
<feature type="domain" description="Peptidase S1" evidence="5">
    <location>
        <begin position="674"/>
        <end position="933"/>
    </location>
</feature>
<dbReference type="PROSITE" id="PS00134">
    <property type="entry name" value="TRYPSIN_HIS"/>
    <property type="match status" value="1"/>
</dbReference>
<accession>A0A979FWP6</accession>
<dbReference type="CDD" id="cd00190">
    <property type="entry name" value="Tryp_SPc"/>
    <property type="match status" value="1"/>
</dbReference>
<dbReference type="GO" id="GO:0006508">
    <property type="term" value="P:proteolysis"/>
    <property type="evidence" value="ECO:0007669"/>
    <property type="project" value="InterPro"/>
</dbReference>
<organism evidence="6 7">
    <name type="scientific">Hyalella azteca</name>
    <name type="common">Amphipod</name>
    <dbReference type="NCBI Taxonomy" id="294128"/>
    <lineage>
        <taxon>Eukaryota</taxon>
        <taxon>Metazoa</taxon>
        <taxon>Ecdysozoa</taxon>
        <taxon>Arthropoda</taxon>
        <taxon>Crustacea</taxon>
        <taxon>Multicrustacea</taxon>
        <taxon>Malacostraca</taxon>
        <taxon>Eumalacostraca</taxon>
        <taxon>Peracarida</taxon>
        <taxon>Amphipoda</taxon>
        <taxon>Senticaudata</taxon>
        <taxon>Talitrida</taxon>
        <taxon>Talitroidea</taxon>
        <taxon>Hyalellidae</taxon>
        <taxon>Hyalella</taxon>
    </lineage>
</organism>
<dbReference type="InterPro" id="IPR043504">
    <property type="entry name" value="Peptidase_S1_PA_chymotrypsin"/>
</dbReference>
<keyword evidence="2" id="KW-0964">Secreted</keyword>
<reference evidence="7" key="1">
    <citation type="submission" date="2025-08" db="UniProtKB">
        <authorList>
            <consortium name="RefSeq"/>
        </authorList>
    </citation>
    <scope>IDENTIFICATION</scope>
    <source>
        <tissue evidence="7">Whole organism</tissue>
    </source>
</reference>
<dbReference type="Proteomes" id="UP000694843">
    <property type="component" value="Unplaced"/>
</dbReference>
<dbReference type="GO" id="GO:0004252">
    <property type="term" value="F:serine-type endopeptidase activity"/>
    <property type="evidence" value="ECO:0007669"/>
    <property type="project" value="InterPro"/>
</dbReference>
<sequence length="933" mass="102015">MISANTSPIFPLPATPRIFTSFSNIFSKFPLGFQLKYPHANQPYVPLLLRPFIVPTHISSPHSPPAAESPIIIHHQEASDTSFSDASGTHDTDPDITHLAIPNSHTTHVSHGRPNHAPTLNPFSDNSPSHPHNQDDNQNTDIHIHFLTDDHDEAGIKNNFNRFSGSLPRPIDNLDEASSSTKHTTSTMQYHPTLLEPLPPAPVVVRANTDVHMSLVDARAYVVRIRHPEVSAISFYNRSPTTFRIPEALVTFNPRFTTKHDIIANILGKDKHGLRSTLSRNPSVSQPSPQGSKQTLYRPLLVPTRTRIDNKPSGASRTPVQYNRANLFQPNNGLHKRLNSTQPHGYIIFEEHGVGRHDGSQFPNKNVNSQSYNNYSSLNLQKDTSGGIKDESLPIDPQNSNMTKALTTPSRIIFNPIIYKTGTIKTDIYDDTAILRADFVADDWFSPLAISTVNDKKNIIPHYTTSYSQPNSSPQMNIPSSSNHISRLSHLVLNKDTLLHFGPVEKPANFNSQLLLADDTHVFQSLLLPASQSHDNFSLVSTPFKSLTTESLYKFPTVQPDSVARLSAVQELLHDKQKLTPDDTHDRQSRTGACQYVSCQKLALVCAAGAHRLPHRQKRQIPPSDNLPFTCGLYEVCCRITATVPATHISTPVSPASGAPSGGGATCGRSEPLSVSGRISSSAGPDAAATGHAVFGEYPWQAAVLKKEGVDNVYVCAGTLVDATHVLTAAHCIPGYHASEIRVRLGEFDVNRDTEFYPHMETDVTAIFVHPEFYPGNLLNDIAIIKIQQPVDFNANPHIAPVCLPRAGDVFSGHRCWVTGWGKDGFTAAATYQNTLKEVDVPVLEGGDCERRLRTTRLGLSYQLHPGMLCAGGEPGKDACKGDGGGPLTCVDASGRHRLAGLVSWGIGCGTPGIPGVYVNVQHYLAWILRVAL</sequence>
<dbReference type="PROSITE" id="PS50240">
    <property type="entry name" value="TRYPSIN_DOM"/>
    <property type="match status" value="1"/>
</dbReference>
<dbReference type="SUPFAM" id="SSF50494">
    <property type="entry name" value="Trypsin-like serine proteases"/>
    <property type="match status" value="1"/>
</dbReference>
<dbReference type="InterPro" id="IPR001254">
    <property type="entry name" value="Trypsin_dom"/>
</dbReference>
<evidence type="ECO:0000259" key="5">
    <source>
        <dbReference type="PROSITE" id="PS50240"/>
    </source>
</evidence>
<evidence type="ECO:0000313" key="6">
    <source>
        <dbReference type="Proteomes" id="UP000694843"/>
    </source>
</evidence>
<feature type="compositionally biased region" description="Polar residues" evidence="4">
    <location>
        <begin position="276"/>
        <end position="295"/>
    </location>
</feature>
<evidence type="ECO:0000256" key="3">
    <source>
        <dbReference type="ARBA" id="ARBA00023157"/>
    </source>
</evidence>
<feature type="region of interest" description="Disordered" evidence="4">
    <location>
        <begin position="274"/>
        <end position="295"/>
    </location>
</feature>
<keyword evidence="6" id="KW-1185">Reference proteome</keyword>
<protein>
    <submittedName>
        <fullName evidence="7">Uncharacterized protein LOC108674432 isoform X3</fullName>
    </submittedName>
</protein>
<dbReference type="GeneID" id="108674432"/>
<proteinExistence type="predicted"/>
<evidence type="ECO:0000256" key="1">
    <source>
        <dbReference type="ARBA" id="ARBA00004613"/>
    </source>
</evidence>